<organism evidence="1 2">
    <name type="scientific">Paracoccus broussonetiae subsp. drimophilus</name>
    <dbReference type="NCBI Taxonomy" id="3373869"/>
    <lineage>
        <taxon>Bacteria</taxon>
        <taxon>Pseudomonadati</taxon>
        <taxon>Pseudomonadota</taxon>
        <taxon>Alphaproteobacteria</taxon>
        <taxon>Rhodobacterales</taxon>
        <taxon>Paracoccaceae</taxon>
        <taxon>Paracoccus</taxon>
        <taxon>Paracoccus broussonetiae</taxon>
    </lineage>
</organism>
<evidence type="ECO:0000313" key="1">
    <source>
        <dbReference type="EMBL" id="MFH5773610.1"/>
    </source>
</evidence>
<dbReference type="RefSeq" id="WP_395132470.1">
    <property type="nucleotide sequence ID" value="NZ_JBIMPR010000003.1"/>
</dbReference>
<comment type="caution">
    <text evidence="1">The sequence shown here is derived from an EMBL/GenBank/DDBJ whole genome shotgun (WGS) entry which is preliminary data.</text>
</comment>
<sequence>MQAARIKKGASFKATLTFEADEWASLYPWTSVEAKVGQGSRRYPLTVATDVPNMRLTVTATAAETASWVTDPKGAAPASFDVWVTKGTEVLPVPASTNVPLIIIEGITR</sequence>
<dbReference type="EMBL" id="JBIMPR010000003">
    <property type="protein sequence ID" value="MFH5773610.1"/>
    <property type="molecule type" value="Genomic_DNA"/>
</dbReference>
<evidence type="ECO:0000313" key="2">
    <source>
        <dbReference type="Proteomes" id="UP001609376"/>
    </source>
</evidence>
<protein>
    <submittedName>
        <fullName evidence="1">Uncharacterized protein</fullName>
    </submittedName>
</protein>
<accession>A0ABW7LHC1</accession>
<keyword evidence="2" id="KW-1185">Reference proteome</keyword>
<proteinExistence type="predicted"/>
<reference evidence="1 2" key="1">
    <citation type="submission" date="2024-10" db="EMBL/GenBank/DDBJ databases">
        <title>Paracoccus drimophilus sp. nov., a novel bacterium from corn roots in Hunan.</title>
        <authorList>
            <person name="Li X."/>
        </authorList>
    </citation>
    <scope>NUCLEOTIDE SEQUENCE [LARGE SCALE GENOMIC DNA]</scope>
    <source>
        <strain evidence="1 2">NGMCC 1.201697</strain>
    </source>
</reference>
<name>A0ABW7LHC1_9RHOB</name>
<gene>
    <name evidence="1" type="ORF">ACHFJ0_05110</name>
</gene>
<dbReference type="Proteomes" id="UP001609376">
    <property type="component" value="Unassembled WGS sequence"/>
</dbReference>